<evidence type="ECO:0000256" key="4">
    <source>
        <dbReference type="ARBA" id="ARBA00048741"/>
    </source>
</evidence>
<dbReference type="SUPFAM" id="SSF52402">
    <property type="entry name" value="Adenine nucleotide alpha hydrolases-like"/>
    <property type="match status" value="1"/>
</dbReference>
<dbReference type="Gene3D" id="3.40.50.620">
    <property type="entry name" value="HUPs"/>
    <property type="match status" value="2"/>
</dbReference>
<dbReference type="GO" id="GO:0004066">
    <property type="term" value="F:asparagine synthase (glutamine-hydrolyzing) activity"/>
    <property type="evidence" value="ECO:0007669"/>
    <property type="project" value="UniProtKB-EC"/>
</dbReference>
<evidence type="ECO:0000313" key="7">
    <source>
        <dbReference type="Proteomes" id="UP000054226"/>
    </source>
</evidence>
<dbReference type="InterPro" id="IPR051786">
    <property type="entry name" value="ASN_synthetase/amidase"/>
</dbReference>
<proteinExistence type="predicted"/>
<sequence length="608" mass="65986">MARDTPWFVVMPDADVTSTVTTLLRAQGRVSVPHNSGRPWLVGNWSDDEIVVAEAGNSRVAVIGRVSVTATRLAGILARAGDVTAVSTMLSSLSGSYHVVAHVKGRSLVRGTAAGVRQVLYTRVDGQVLAADRADVLAGLLDTELDIEAVALSLLDPMPPYPLDDAPMWKGVEAVPPDHFLLTDEAGRPATFRWWSPPEPVVPLVDGARALRLALDNAVAVRTSAGGKVSCDLSGGLDSTSICFLAAGSSAELIAYTTVGLDPADDDVPWAMRAIFALPGVGHEILPRGELPLVYQGIATADDCLDRPFIGQIDRAQILVAFERMAALGSRIHLTGFGGDEVLEGDLNYLRSLIRRAPWTALPRLRAYHAQGRWPLMNVAWQLLRPRSYGSWWAGTAGGITDPRQALRSPRFDWDEPPRLPPWVSRDCVDLVRRVLRVRRDSVRPLAGDPSKHADLLGIRSSARIARSFGQLVGPTGVPFATPFLDDQVVEACLAVRAHERSTPWEYKPLIKEAMRGIVPAASLERTTKAESSAEEEAGLRANHPDLMALCEDSRLADLGLVDADRLRAASHYSPSLTRPHESLQQTFTSEAWLRRLETQSVQAGSRS</sequence>
<keyword evidence="3" id="KW-0061">Asparagine biosynthesis</keyword>
<dbReference type="PATRIC" id="fig|1284240.4.peg.3754"/>
<comment type="caution">
    <text evidence="6">The sequence shown here is derived from an EMBL/GenBank/DDBJ whole genome shotgun (WGS) entry which is preliminary data.</text>
</comment>
<evidence type="ECO:0000313" key="6">
    <source>
        <dbReference type="EMBL" id="EME58593.1"/>
    </source>
</evidence>
<organism evidence="6 7">
    <name type="scientific">Amycolatopsis decaplanina DSM 44594</name>
    <dbReference type="NCBI Taxonomy" id="1284240"/>
    <lineage>
        <taxon>Bacteria</taxon>
        <taxon>Bacillati</taxon>
        <taxon>Actinomycetota</taxon>
        <taxon>Actinomycetes</taxon>
        <taxon>Pseudonocardiales</taxon>
        <taxon>Pseudonocardiaceae</taxon>
        <taxon>Amycolatopsis</taxon>
    </lineage>
</organism>
<evidence type="ECO:0000256" key="2">
    <source>
        <dbReference type="ARBA" id="ARBA00012737"/>
    </source>
</evidence>
<comment type="pathway">
    <text evidence="1">Amino-acid biosynthesis; L-asparagine biosynthesis; L-asparagine from L-aspartate (L-Gln route): step 1/1.</text>
</comment>
<evidence type="ECO:0000256" key="3">
    <source>
        <dbReference type="ARBA" id="ARBA00022888"/>
    </source>
</evidence>
<comment type="catalytic activity">
    <reaction evidence="4">
        <text>L-aspartate + L-glutamine + ATP + H2O = L-asparagine + L-glutamate + AMP + diphosphate + H(+)</text>
        <dbReference type="Rhea" id="RHEA:12228"/>
        <dbReference type="ChEBI" id="CHEBI:15377"/>
        <dbReference type="ChEBI" id="CHEBI:15378"/>
        <dbReference type="ChEBI" id="CHEBI:29985"/>
        <dbReference type="ChEBI" id="CHEBI:29991"/>
        <dbReference type="ChEBI" id="CHEBI:30616"/>
        <dbReference type="ChEBI" id="CHEBI:33019"/>
        <dbReference type="ChEBI" id="CHEBI:58048"/>
        <dbReference type="ChEBI" id="CHEBI:58359"/>
        <dbReference type="ChEBI" id="CHEBI:456215"/>
        <dbReference type="EC" id="6.3.5.4"/>
    </reaction>
</comment>
<dbReference type="InterPro" id="IPR001962">
    <property type="entry name" value="Asn_synthase"/>
</dbReference>
<feature type="domain" description="Asparagine synthetase" evidence="5">
    <location>
        <begin position="211"/>
        <end position="594"/>
    </location>
</feature>
<reference evidence="6 7" key="1">
    <citation type="journal article" date="2013" name="Genome Announc.">
        <title>Draft Genome Sequence of Amycolatopsis decaplanina Strain DSM 44594T.</title>
        <authorList>
            <person name="Kaur N."/>
            <person name="Kumar S."/>
            <person name="Bala M."/>
            <person name="Raghava G.P."/>
            <person name="Mayilraj S."/>
        </authorList>
    </citation>
    <scope>NUCLEOTIDE SEQUENCE [LARGE SCALE GENOMIC DNA]</scope>
    <source>
        <strain evidence="6 7">DSM 44594</strain>
    </source>
</reference>
<dbReference type="PANTHER" id="PTHR43284">
    <property type="entry name" value="ASPARAGINE SYNTHETASE (GLUTAMINE-HYDROLYZING)"/>
    <property type="match status" value="1"/>
</dbReference>
<protein>
    <recommendedName>
        <fullName evidence="2">asparagine synthase (glutamine-hydrolyzing)</fullName>
        <ecNumber evidence="2">6.3.5.4</ecNumber>
    </recommendedName>
</protein>
<dbReference type="Proteomes" id="UP000054226">
    <property type="component" value="Unassembled WGS sequence"/>
</dbReference>
<dbReference type="PANTHER" id="PTHR43284:SF1">
    <property type="entry name" value="ASPARAGINE SYNTHETASE"/>
    <property type="match status" value="1"/>
</dbReference>
<dbReference type="InterPro" id="IPR014729">
    <property type="entry name" value="Rossmann-like_a/b/a_fold"/>
</dbReference>
<evidence type="ECO:0000256" key="1">
    <source>
        <dbReference type="ARBA" id="ARBA00005187"/>
    </source>
</evidence>
<gene>
    <name evidence="6" type="ORF">H074_18478</name>
</gene>
<dbReference type="EC" id="6.3.5.4" evidence="2"/>
<dbReference type="Pfam" id="PF00733">
    <property type="entry name" value="Asn_synthase"/>
    <property type="match status" value="1"/>
</dbReference>
<evidence type="ECO:0000259" key="5">
    <source>
        <dbReference type="Pfam" id="PF00733"/>
    </source>
</evidence>
<dbReference type="AlphaFoldDB" id="M2ZCH7"/>
<keyword evidence="3" id="KW-0028">Amino-acid biosynthesis</keyword>
<dbReference type="GO" id="GO:0006529">
    <property type="term" value="P:asparagine biosynthetic process"/>
    <property type="evidence" value="ECO:0007669"/>
    <property type="project" value="UniProtKB-KW"/>
</dbReference>
<keyword evidence="7" id="KW-1185">Reference proteome</keyword>
<accession>M2ZCH7</accession>
<name>M2ZCH7_9PSEU</name>
<dbReference type="EMBL" id="AOHO01000055">
    <property type="protein sequence ID" value="EME58593.1"/>
    <property type="molecule type" value="Genomic_DNA"/>
</dbReference>